<name>A0A2T5J8W6_9SPHI</name>
<gene>
    <name evidence="2" type="ORF">C8P68_105407</name>
</gene>
<feature type="transmembrane region" description="Helical" evidence="1">
    <location>
        <begin position="41"/>
        <end position="60"/>
    </location>
</feature>
<reference evidence="2 3" key="1">
    <citation type="submission" date="2018-04" db="EMBL/GenBank/DDBJ databases">
        <title>Genomic Encyclopedia of Archaeal and Bacterial Type Strains, Phase II (KMG-II): from individual species to whole genera.</title>
        <authorList>
            <person name="Goeker M."/>
        </authorList>
    </citation>
    <scope>NUCLEOTIDE SEQUENCE [LARGE SCALE GENOMIC DNA]</scope>
    <source>
        <strain evidence="2 3">DSM 26809</strain>
    </source>
</reference>
<dbReference type="OrthoDB" id="1524985at2"/>
<organism evidence="2 3">
    <name type="scientific">Mucilaginibacter yixingensis</name>
    <dbReference type="NCBI Taxonomy" id="1295612"/>
    <lineage>
        <taxon>Bacteria</taxon>
        <taxon>Pseudomonadati</taxon>
        <taxon>Bacteroidota</taxon>
        <taxon>Sphingobacteriia</taxon>
        <taxon>Sphingobacteriales</taxon>
        <taxon>Sphingobacteriaceae</taxon>
        <taxon>Mucilaginibacter</taxon>
    </lineage>
</organism>
<sequence>MKAFLKYQGPAVLWALFILVMCSVSLGTVGDSHLFFTGFDKVTHCGLFFVMVVWITKGMIRKNGALQINYSQAAIALLLSVAYGGAIELAQAFIFTWRDGDWGDMASDVIGASMATFCILVTLYRPKR</sequence>
<accession>A0A2T5J8W6</accession>
<dbReference type="AlphaFoldDB" id="A0A2T5J8W6"/>
<evidence type="ECO:0000256" key="1">
    <source>
        <dbReference type="SAM" id="Phobius"/>
    </source>
</evidence>
<proteinExistence type="predicted"/>
<dbReference type="NCBIfam" id="NF037970">
    <property type="entry name" value="vanZ_1"/>
    <property type="match status" value="1"/>
</dbReference>
<keyword evidence="1" id="KW-0472">Membrane</keyword>
<evidence type="ECO:0008006" key="4">
    <source>
        <dbReference type="Google" id="ProtNLM"/>
    </source>
</evidence>
<dbReference type="RefSeq" id="WP_107829382.1">
    <property type="nucleotide sequence ID" value="NZ_CP160205.1"/>
</dbReference>
<feature type="transmembrane region" description="Helical" evidence="1">
    <location>
        <begin position="72"/>
        <end position="94"/>
    </location>
</feature>
<dbReference type="Proteomes" id="UP000244168">
    <property type="component" value="Unassembled WGS sequence"/>
</dbReference>
<keyword evidence="1" id="KW-0812">Transmembrane</keyword>
<dbReference type="EMBL" id="QAOQ01000005">
    <property type="protein sequence ID" value="PTQ95896.1"/>
    <property type="molecule type" value="Genomic_DNA"/>
</dbReference>
<keyword evidence="1" id="KW-1133">Transmembrane helix</keyword>
<feature type="transmembrane region" description="Helical" evidence="1">
    <location>
        <begin position="106"/>
        <end position="124"/>
    </location>
</feature>
<evidence type="ECO:0000313" key="2">
    <source>
        <dbReference type="EMBL" id="PTQ95896.1"/>
    </source>
</evidence>
<evidence type="ECO:0000313" key="3">
    <source>
        <dbReference type="Proteomes" id="UP000244168"/>
    </source>
</evidence>
<keyword evidence="3" id="KW-1185">Reference proteome</keyword>
<protein>
    <recommendedName>
        <fullName evidence="4">VanZ family protein</fullName>
    </recommendedName>
</protein>
<feature type="transmembrane region" description="Helical" evidence="1">
    <location>
        <begin position="12"/>
        <end position="29"/>
    </location>
</feature>
<comment type="caution">
    <text evidence="2">The sequence shown here is derived from an EMBL/GenBank/DDBJ whole genome shotgun (WGS) entry which is preliminary data.</text>
</comment>